<name>C3Z630_BRAFL</name>
<dbReference type="EMBL" id="GG666583">
    <property type="protein sequence ID" value="EEN52293.1"/>
    <property type="molecule type" value="Genomic_DNA"/>
</dbReference>
<evidence type="ECO:0000256" key="3">
    <source>
        <dbReference type="ARBA" id="ARBA00022989"/>
    </source>
</evidence>
<evidence type="ECO:0000256" key="6">
    <source>
        <dbReference type="ARBA" id="ARBA00023170"/>
    </source>
</evidence>
<comment type="similarity">
    <text evidence="8">Belongs to the G-protein coupled receptor 1 family.</text>
</comment>
<gene>
    <name evidence="12" type="ORF">BRAFLDRAFT_65962</name>
</gene>
<feature type="domain" description="G-protein coupled receptors family 1 profile" evidence="11">
    <location>
        <begin position="53"/>
        <end position="225"/>
    </location>
</feature>
<dbReference type="GO" id="GO:0016020">
    <property type="term" value="C:membrane"/>
    <property type="evidence" value="ECO:0007669"/>
    <property type="project" value="UniProtKB-SubCell"/>
</dbReference>
<dbReference type="FunFam" id="1.20.1070.10:FF:001186">
    <property type="entry name" value="Uncharacterized protein"/>
    <property type="match status" value="2"/>
</dbReference>
<evidence type="ECO:0000256" key="1">
    <source>
        <dbReference type="ARBA" id="ARBA00004141"/>
    </source>
</evidence>
<dbReference type="SUPFAM" id="SSF81321">
    <property type="entry name" value="Family A G protein-coupled receptor-like"/>
    <property type="match status" value="2"/>
</dbReference>
<dbReference type="Gene3D" id="1.20.1070.10">
    <property type="entry name" value="Rhodopsin 7-helix transmembrane proteins"/>
    <property type="match status" value="2"/>
</dbReference>
<accession>C3Z630</accession>
<feature type="transmembrane region" description="Helical" evidence="10">
    <location>
        <begin position="198"/>
        <end position="219"/>
    </location>
</feature>
<feature type="transmembrane region" description="Helical" evidence="10">
    <location>
        <begin position="453"/>
        <end position="473"/>
    </location>
</feature>
<evidence type="ECO:0000256" key="4">
    <source>
        <dbReference type="ARBA" id="ARBA00023040"/>
    </source>
</evidence>
<dbReference type="eggNOG" id="KOG3656">
    <property type="taxonomic scope" value="Eukaryota"/>
</dbReference>
<dbReference type="PROSITE" id="PS50262">
    <property type="entry name" value="G_PROTEIN_RECEP_F1_2"/>
    <property type="match status" value="2"/>
</dbReference>
<feature type="region of interest" description="Disordered" evidence="9">
    <location>
        <begin position="771"/>
        <end position="800"/>
    </location>
</feature>
<dbReference type="InterPro" id="IPR000276">
    <property type="entry name" value="GPCR_Rhodpsn"/>
</dbReference>
<sequence>MASTNTTADQQSNSTADCAVCHDPASWFNQQQTQIFLPSVIVLPVFACMGTLGNVAVAVVYIQKKKTSASCYILALAAVDLVTCALLIPLDITASVLQYSYPSDFLCRLTPFLTHSLSMYSVVLLLSIAVERYLAVHRPIAFATTIPRSKVVVSVGAVASAAICCPLLAIYKLVHKATVGWNVYVCTMKNGYAEVVSAYSYMLMGVTLAASLVITALYIRTFRSVVGRGDKRPVIKITTSSSSQTMWDKSRLGDILRISRRRREGDKRCDKAKSIAAISMSELAVPEVGHYRFKSENQSTSGYETSTVENSNQDDCGLASTYSGNRPIRALAPPEPTTKSPDTKSKVFACMGTLGNVAVAVVYIQKKKTSASCYILALAAVDLVTCALLIPLDITASVLQYSYPSDFLCRLTPFLTHSLSMYSVVLLLSIAVERYLAVHRPIAFATTIPRSKVVVSVGAVASAAICCPLLAIYKLVHKATVGWNVYVCTMKNGYAEVVSAYSYMLMGVTLAASLVITALYIRTFRSVVGRGDKRPVIKITTSSSSQTMWDKSRLGNILRISRRRGKGDKPCDKVKSIAAISMSELAVPEEGHYRFKSENRSTSGYETSIIENSNQDDCGLAISSGHHPMRALAPQETPTESPGTKSKALTVISVSIDALGRSHQHIFVQAEIRAEEATVVRGPGRSVFSTKDIAHFVTLFKHCSKIKDEVVKKKIIVNATNRIMTFLLLLLCGNTMGIFALMVVTLVVSQSGATPSSSEWKRSLYHFVSPEESDGSNEFPSHQRFTLRPDSSDESEAERVDRMSRAAAASLFRPPNRFGRSPAVWLDSPNRFGRSARFSVPFDIPRRFGRGFSLDSDVPRRFGRAGEEETPKRSWSMLSFQRPFRFGRAIATSNV</sequence>
<dbReference type="PROSITE" id="PS00237">
    <property type="entry name" value="G_PROTEIN_RECEP_F1_1"/>
    <property type="match status" value="2"/>
</dbReference>
<feature type="transmembrane region" description="Helical" evidence="10">
    <location>
        <begin position="414"/>
        <end position="432"/>
    </location>
</feature>
<dbReference type="Pfam" id="PF00001">
    <property type="entry name" value="7tm_1"/>
    <property type="match status" value="2"/>
</dbReference>
<dbReference type="PANTHER" id="PTHR24243">
    <property type="entry name" value="G-PROTEIN COUPLED RECEPTOR"/>
    <property type="match status" value="1"/>
</dbReference>
<feature type="transmembrane region" description="Helical" evidence="10">
    <location>
        <begin position="723"/>
        <end position="748"/>
    </location>
</feature>
<feature type="transmembrane region" description="Helical" evidence="10">
    <location>
        <begin position="373"/>
        <end position="394"/>
    </location>
</feature>
<dbReference type="InParanoid" id="C3Z630"/>
<feature type="transmembrane region" description="Helical" evidence="10">
    <location>
        <begin position="500"/>
        <end position="521"/>
    </location>
</feature>
<keyword evidence="4 8" id="KW-0297">G-protein coupled receptor</keyword>
<dbReference type="AlphaFoldDB" id="C3Z630"/>
<evidence type="ECO:0000259" key="11">
    <source>
        <dbReference type="PROSITE" id="PS50262"/>
    </source>
</evidence>
<feature type="domain" description="G-protein coupled receptors family 1 profile" evidence="11">
    <location>
        <begin position="355"/>
        <end position="527"/>
    </location>
</feature>
<keyword evidence="5 10" id="KW-0472">Membrane</keyword>
<comment type="subcellular location">
    <subcellularLocation>
        <location evidence="1">Membrane</location>
        <topology evidence="1">Multi-pass membrane protein</topology>
    </subcellularLocation>
</comment>
<dbReference type="GO" id="GO:0004930">
    <property type="term" value="F:G protein-coupled receptor activity"/>
    <property type="evidence" value="ECO:0007669"/>
    <property type="project" value="UniProtKB-KW"/>
</dbReference>
<feature type="transmembrane region" description="Helical" evidence="10">
    <location>
        <begin position="35"/>
        <end position="62"/>
    </location>
</feature>
<feature type="transmembrane region" description="Helical" evidence="10">
    <location>
        <begin position="69"/>
        <end position="92"/>
    </location>
</feature>
<keyword evidence="6 8" id="KW-0675">Receptor</keyword>
<evidence type="ECO:0000256" key="7">
    <source>
        <dbReference type="ARBA" id="ARBA00023224"/>
    </source>
</evidence>
<keyword evidence="7 8" id="KW-0807">Transducer</keyword>
<dbReference type="PRINTS" id="PR00237">
    <property type="entry name" value="GPCRRHODOPSN"/>
</dbReference>
<dbReference type="PANTHER" id="PTHR24243:SF224">
    <property type="entry name" value="G-PROTEIN COUPLED RECEPTOR 19-RELATED"/>
    <property type="match status" value="1"/>
</dbReference>
<keyword evidence="3 10" id="KW-1133">Transmembrane helix</keyword>
<proteinExistence type="inferred from homology"/>
<evidence type="ECO:0000256" key="5">
    <source>
        <dbReference type="ARBA" id="ARBA00023136"/>
    </source>
</evidence>
<keyword evidence="2 8" id="KW-0812">Transmembrane</keyword>
<dbReference type="InterPro" id="IPR017452">
    <property type="entry name" value="GPCR_Rhodpsn_7TM"/>
</dbReference>
<evidence type="ECO:0000256" key="9">
    <source>
        <dbReference type="SAM" id="MobiDB-lite"/>
    </source>
</evidence>
<organism>
    <name type="scientific">Branchiostoma floridae</name>
    <name type="common">Florida lancelet</name>
    <name type="synonym">Amphioxus</name>
    <dbReference type="NCBI Taxonomy" id="7739"/>
    <lineage>
        <taxon>Eukaryota</taxon>
        <taxon>Metazoa</taxon>
        <taxon>Chordata</taxon>
        <taxon>Cephalochordata</taxon>
        <taxon>Leptocardii</taxon>
        <taxon>Amphioxiformes</taxon>
        <taxon>Branchiostomatidae</taxon>
        <taxon>Branchiostoma</taxon>
    </lineage>
</organism>
<evidence type="ECO:0000313" key="12">
    <source>
        <dbReference type="EMBL" id="EEN52293.1"/>
    </source>
</evidence>
<feature type="transmembrane region" description="Helical" evidence="10">
    <location>
        <begin position="151"/>
        <end position="171"/>
    </location>
</feature>
<feature type="transmembrane region" description="Helical" evidence="10">
    <location>
        <begin position="112"/>
        <end position="130"/>
    </location>
</feature>
<evidence type="ECO:0000256" key="8">
    <source>
        <dbReference type="RuleBase" id="RU000688"/>
    </source>
</evidence>
<evidence type="ECO:0000256" key="10">
    <source>
        <dbReference type="SAM" id="Phobius"/>
    </source>
</evidence>
<evidence type="ECO:0000256" key="2">
    <source>
        <dbReference type="ARBA" id="ARBA00022692"/>
    </source>
</evidence>
<dbReference type="CDD" id="cd00637">
    <property type="entry name" value="7tm_classA_rhodopsin-like"/>
    <property type="match status" value="2"/>
</dbReference>
<protein>
    <recommendedName>
        <fullName evidence="11">G-protein coupled receptors family 1 profile domain-containing protein</fullName>
    </recommendedName>
</protein>
<reference evidence="12" key="1">
    <citation type="journal article" date="2008" name="Nature">
        <title>The amphioxus genome and the evolution of the chordate karyotype.</title>
        <authorList>
            <consortium name="US DOE Joint Genome Institute (JGI-PGF)"/>
            <person name="Putnam N.H."/>
            <person name="Butts T."/>
            <person name="Ferrier D.E.K."/>
            <person name="Furlong R.F."/>
            <person name="Hellsten U."/>
            <person name="Kawashima T."/>
            <person name="Robinson-Rechavi M."/>
            <person name="Shoguchi E."/>
            <person name="Terry A."/>
            <person name="Yu J.-K."/>
            <person name="Benito-Gutierrez E.L."/>
            <person name="Dubchak I."/>
            <person name="Garcia-Fernandez J."/>
            <person name="Gibson-Brown J.J."/>
            <person name="Grigoriev I.V."/>
            <person name="Horton A.C."/>
            <person name="de Jong P.J."/>
            <person name="Jurka J."/>
            <person name="Kapitonov V.V."/>
            <person name="Kohara Y."/>
            <person name="Kuroki Y."/>
            <person name="Lindquist E."/>
            <person name="Lucas S."/>
            <person name="Osoegawa K."/>
            <person name="Pennacchio L.A."/>
            <person name="Salamov A.A."/>
            <person name="Satou Y."/>
            <person name="Sauka-Spengler T."/>
            <person name="Schmutz J."/>
            <person name="Shin-I T."/>
            <person name="Toyoda A."/>
            <person name="Bronner-Fraser M."/>
            <person name="Fujiyama A."/>
            <person name="Holland L.Z."/>
            <person name="Holland P.W.H."/>
            <person name="Satoh N."/>
            <person name="Rokhsar D.S."/>
        </authorList>
    </citation>
    <scope>NUCLEOTIDE SEQUENCE [LARGE SCALE GENOMIC DNA]</scope>
    <source>
        <strain evidence="12">S238N-H82</strain>
        <tissue evidence="12">Testes</tissue>
    </source>
</reference>